<dbReference type="AlphaFoldDB" id="A0A8J2NUL7"/>
<name>A0A8J2NUL7_9HEXA</name>
<protein>
    <submittedName>
        <fullName evidence="1">Uncharacterized protein</fullName>
    </submittedName>
</protein>
<gene>
    <name evidence="1" type="ORF">AFUS01_LOCUS15752</name>
</gene>
<sequence>MYNLGFTHRLGSVHPSMFAYDNGEQIEPSEVNSVVEPQLAGSSPPKLPPTKLNIWTKKLAFFNEVEKQLEYNAV</sequence>
<proteinExistence type="predicted"/>
<organism evidence="1 2">
    <name type="scientific">Allacma fusca</name>
    <dbReference type="NCBI Taxonomy" id="39272"/>
    <lineage>
        <taxon>Eukaryota</taxon>
        <taxon>Metazoa</taxon>
        <taxon>Ecdysozoa</taxon>
        <taxon>Arthropoda</taxon>
        <taxon>Hexapoda</taxon>
        <taxon>Collembola</taxon>
        <taxon>Symphypleona</taxon>
        <taxon>Sminthuridae</taxon>
        <taxon>Allacma</taxon>
    </lineage>
</organism>
<dbReference type="EMBL" id="CAJVCH010141050">
    <property type="protein sequence ID" value="CAG7726873.1"/>
    <property type="molecule type" value="Genomic_DNA"/>
</dbReference>
<comment type="caution">
    <text evidence="1">The sequence shown here is derived from an EMBL/GenBank/DDBJ whole genome shotgun (WGS) entry which is preliminary data.</text>
</comment>
<dbReference type="Proteomes" id="UP000708208">
    <property type="component" value="Unassembled WGS sequence"/>
</dbReference>
<keyword evidence="2" id="KW-1185">Reference proteome</keyword>
<evidence type="ECO:0000313" key="2">
    <source>
        <dbReference type="Proteomes" id="UP000708208"/>
    </source>
</evidence>
<reference evidence="1" key="1">
    <citation type="submission" date="2021-06" db="EMBL/GenBank/DDBJ databases">
        <authorList>
            <person name="Hodson N. C."/>
            <person name="Mongue J. A."/>
            <person name="Jaron S. K."/>
        </authorList>
    </citation>
    <scope>NUCLEOTIDE SEQUENCE</scope>
</reference>
<evidence type="ECO:0000313" key="1">
    <source>
        <dbReference type="EMBL" id="CAG7726873.1"/>
    </source>
</evidence>
<accession>A0A8J2NUL7</accession>